<accession>A0A2S2CYP3</accession>
<feature type="domain" description="Antitoxin Xre/MbcA/ParS-like toxin-binding" evidence="1">
    <location>
        <begin position="17"/>
        <end position="63"/>
    </location>
</feature>
<protein>
    <recommendedName>
        <fullName evidence="1">Antitoxin Xre/MbcA/ParS-like toxin-binding domain-containing protein</fullName>
    </recommendedName>
</protein>
<gene>
    <name evidence="2" type="ORF">DEW08_26710</name>
</gene>
<sequence length="68" mass="7621">MLDFNAMLDSDAAFDRAVEVLGTVERAMDWMQCKDSALGARPRDLVNTGDGLAQVLHCLRRIELDQRV</sequence>
<dbReference type="RefSeq" id="WP_109333053.1">
    <property type="nucleotide sequence ID" value="NZ_CP029357.1"/>
</dbReference>
<keyword evidence="3" id="KW-1185">Reference proteome</keyword>
<dbReference type="AlphaFoldDB" id="A0A2S2CYP3"/>
<dbReference type="OrthoDB" id="7306864at2"/>
<keyword evidence="2" id="KW-0614">Plasmid</keyword>
<dbReference type="Proteomes" id="UP000245629">
    <property type="component" value="Plasmid unnamed2"/>
</dbReference>
<proteinExistence type="predicted"/>
<dbReference type="InterPro" id="IPR024467">
    <property type="entry name" value="Xre/MbcA/ParS-like_toxin-bd"/>
</dbReference>
<dbReference type="EMBL" id="CP029357">
    <property type="protein sequence ID" value="AWK89599.1"/>
    <property type="molecule type" value="Genomic_DNA"/>
</dbReference>
<evidence type="ECO:0000313" key="2">
    <source>
        <dbReference type="EMBL" id="AWK89599.1"/>
    </source>
</evidence>
<name>A0A2S2CYP3_9PROT</name>
<dbReference type="KEGG" id="azz:DEW08_26710"/>
<evidence type="ECO:0000259" key="1">
    <source>
        <dbReference type="Pfam" id="PF09722"/>
    </source>
</evidence>
<evidence type="ECO:0000313" key="3">
    <source>
        <dbReference type="Proteomes" id="UP000245629"/>
    </source>
</evidence>
<organism evidence="2 3">
    <name type="scientific">Azospirillum thermophilum</name>
    <dbReference type="NCBI Taxonomy" id="2202148"/>
    <lineage>
        <taxon>Bacteria</taxon>
        <taxon>Pseudomonadati</taxon>
        <taxon>Pseudomonadota</taxon>
        <taxon>Alphaproteobacteria</taxon>
        <taxon>Rhodospirillales</taxon>
        <taxon>Azospirillaceae</taxon>
        <taxon>Azospirillum</taxon>
    </lineage>
</organism>
<geneLocation type="plasmid" evidence="2 3">
    <name>unnamed2</name>
</geneLocation>
<reference evidence="3" key="1">
    <citation type="submission" date="2018-05" db="EMBL/GenBank/DDBJ databases">
        <title>Azospirillum thermophila sp. nov., a novel isolated from hot spring.</title>
        <authorList>
            <person name="Zhao Z."/>
        </authorList>
    </citation>
    <scope>NUCLEOTIDE SEQUENCE [LARGE SCALE GENOMIC DNA]</scope>
    <source>
        <strain evidence="3">CFH 70021</strain>
        <plasmid evidence="3">unnamed2</plasmid>
    </source>
</reference>
<dbReference type="Pfam" id="PF09722">
    <property type="entry name" value="Xre_MbcA_ParS_C"/>
    <property type="match status" value="1"/>
</dbReference>